<organism evidence="1 2">
    <name type="scientific">Pseudomonas lutea</name>
    <dbReference type="NCBI Taxonomy" id="243924"/>
    <lineage>
        <taxon>Bacteria</taxon>
        <taxon>Pseudomonadati</taxon>
        <taxon>Pseudomonadota</taxon>
        <taxon>Gammaproteobacteria</taxon>
        <taxon>Pseudomonadales</taxon>
        <taxon>Pseudomonadaceae</taxon>
        <taxon>Pseudomonas</taxon>
    </lineage>
</organism>
<comment type="caution">
    <text evidence="1">The sequence shown here is derived from an EMBL/GenBank/DDBJ whole genome shotgun (WGS) entry which is preliminary data.</text>
</comment>
<proteinExistence type="predicted"/>
<accession>A0A9X0EGQ6</accession>
<dbReference type="Proteomes" id="UP000029719">
    <property type="component" value="Unassembled WGS sequence"/>
</dbReference>
<sequence length="251" mass="27293">MAAAVTGCQSHQVASPSAASAAAESAPSAEATKKQRFDQFVRRFQSAIGNAAMDANSDGLTGEVRLVVQIDRSNAVVSCDTHATGLFSANPRLAELSKAACWSAVFPPVPPERLDQDGLKVVAPLIFLSMNERQRLSMQGRYQQSAQARYFAERTLMKSPPDSMGVVTFEYLADKQGKVQECVVNLERHLDRLDAFKYDNALQARLTEQCKHLDLAQMPGFEVDASGVARGTVFFNYSPWMGGGLRGSQAQ</sequence>
<evidence type="ECO:0000313" key="2">
    <source>
        <dbReference type="Proteomes" id="UP000029719"/>
    </source>
</evidence>
<dbReference type="AlphaFoldDB" id="A0A9X0EGQ6"/>
<dbReference type="EMBL" id="JRMB01000001">
    <property type="protein sequence ID" value="KGF65495.1"/>
    <property type="molecule type" value="Genomic_DNA"/>
</dbReference>
<dbReference type="OrthoDB" id="6890721at2"/>
<protein>
    <submittedName>
        <fullName evidence="1">Uncharacterized protein</fullName>
    </submittedName>
</protein>
<name>A0A9X0EGQ6_9PSED</name>
<reference evidence="1 2" key="1">
    <citation type="submission" date="2014-09" db="EMBL/GenBank/DDBJ databases">
        <title>Genome sequence of Pseudomonas lutea strain DSM 17257T.</title>
        <authorList>
            <person name="Kwak Y."/>
            <person name="Shin J.-H."/>
        </authorList>
    </citation>
    <scope>NUCLEOTIDE SEQUENCE [LARGE SCALE GENOMIC DNA]</scope>
    <source>
        <strain evidence="1 2">DSM 17257</strain>
    </source>
</reference>
<gene>
    <name evidence="1" type="ORF">LT42_06015</name>
</gene>
<evidence type="ECO:0000313" key="1">
    <source>
        <dbReference type="EMBL" id="KGF65495.1"/>
    </source>
</evidence>
<dbReference type="Gene3D" id="3.30.1150.10">
    <property type="match status" value="1"/>
</dbReference>
<dbReference type="RefSeq" id="WP_037010683.1">
    <property type="nucleotide sequence ID" value="NZ_JRMB01000001.1"/>
</dbReference>